<keyword evidence="7 9" id="KW-0472">Membrane</keyword>
<comment type="subcellular location">
    <subcellularLocation>
        <location evidence="1">Endoplasmic reticulum membrane</location>
        <topology evidence="1">Multi-pass membrane protein</topology>
    </subcellularLocation>
</comment>
<dbReference type="Proteomes" id="UP001590950">
    <property type="component" value="Unassembled WGS sequence"/>
</dbReference>
<dbReference type="InterPro" id="IPR009542">
    <property type="entry name" value="Spc1/SPCS1"/>
</dbReference>
<comment type="caution">
    <text evidence="10">The sequence shown here is derived from an EMBL/GenBank/DDBJ whole genome shotgun (WGS) entry which is preliminary data.</text>
</comment>
<gene>
    <name evidence="10" type="ORF">N7G274_008189</name>
</gene>
<evidence type="ECO:0000256" key="5">
    <source>
        <dbReference type="ARBA" id="ARBA00022824"/>
    </source>
</evidence>
<dbReference type="PANTHER" id="PTHR13202">
    <property type="entry name" value="MICROSOMAL SIGNAL PEPTIDASE 12 KDA SUBUNIT"/>
    <property type="match status" value="1"/>
</dbReference>
<dbReference type="PANTHER" id="PTHR13202:SF0">
    <property type="entry name" value="SIGNAL PEPTIDASE COMPLEX SUBUNIT 1"/>
    <property type="match status" value="1"/>
</dbReference>
<evidence type="ECO:0000256" key="6">
    <source>
        <dbReference type="ARBA" id="ARBA00022989"/>
    </source>
</evidence>
<comment type="similarity">
    <text evidence="2">Belongs to the SPCS1 family.</text>
</comment>
<feature type="transmembrane region" description="Helical" evidence="9">
    <location>
        <begin position="27"/>
        <end position="46"/>
    </location>
</feature>
<dbReference type="Pfam" id="PF06645">
    <property type="entry name" value="SPC12"/>
    <property type="match status" value="1"/>
</dbReference>
<accession>A0ABR3ZZV4</accession>
<evidence type="ECO:0000256" key="7">
    <source>
        <dbReference type="ARBA" id="ARBA00023136"/>
    </source>
</evidence>
<evidence type="ECO:0000313" key="11">
    <source>
        <dbReference type="Proteomes" id="UP001590950"/>
    </source>
</evidence>
<evidence type="ECO:0000256" key="4">
    <source>
        <dbReference type="ARBA" id="ARBA00022692"/>
    </source>
</evidence>
<keyword evidence="6 9" id="KW-1133">Transmembrane helix</keyword>
<protein>
    <recommendedName>
        <fullName evidence="3">Signal peptidase complex subunit 1</fullName>
    </recommendedName>
</protein>
<evidence type="ECO:0000256" key="3">
    <source>
        <dbReference type="ARBA" id="ARBA00017059"/>
    </source>
</evidence>
<keyword evidence="5" id="KW-0256">Endoplasmic reticulum</keyword>
<evidence type="ECO:0000256" key="2">
    <source>
        <dbReference type="ARBA" id="ARBA00005245"/>
    </source>
</evidence>
<sequence length="102" mass="11133">MADDLLQQAQELFEGQIDFEGQKKTELVSTIILAVSGLLAFILGFVQQNIYVTLWVGLSGAAIAFLVVVPPYPFYNMSPEKWLPKGSGMAGSGIEIDGRRIN</sequence>
<proteinExistence type="inferred from homology"/>
<dbReference type="EMBL" id="JBEFKJ010000027">
    <property type="protein sequence ID" value="KAL2039140.1"/>
    <property type="molecule type" value="Genomic_DNA"/>
</dbReference>
<organism evidence="10 11">
    <name type="scientific">Stereocaulon virgatum</name>
    <dbReference type="NCBI Taxonomy" id="373712"/>
    <lineage>
        <taxon>Eukaryota</taxon>
        <taxon>Fungi</taxon>
        <taxon>Dikarya</taxon>
        <taxon>Ascomycota</taxon>
        <taxon>Pezizomycotina</taxon>
        <taxon>Lecanoromycetes</taxon>
        <taxon>OSLEUM clade</taxon>
        <taxon>Lecanoromycetidae</taxon>
        <taxon>Lecanorales</taxon>
        <taxon>Lecanorineae</taxon>
        <taxon>Stereocaulaceae</taxon>
        <taxon>Stereocaulon</taxon>
    </lineage>
</organism>
<reference evidence="10 11" key="1">
    <citation type="submission" date="2024-09" db="EMBL/GenBank/DDBJ databases">
        <title>Rethinking Asexuality: The Enigmatic Case of Functional Sexual Genes in Lepraria (Stereocaulaceae).</title>
        <authorList>
            <person name="Doellman M."/>
            <person name="Sun Y."/>
            <person name="Barcenas-Pena A."/>
            <person name="Lumbsch H.T."/>
            <person name="Grewe F."/>
        </authorList>
    </citation>
    <scope>NUCLEOTIDE SEQUENCE [LARGE SCALE GENOMIC DNA]</scope>
    <source>
        <strain evidence="10 11">Mercado 3170</strain>
    </source>
</reference>
<comment type="function">
    <text evidence="8">Component of the signal peptidase complex (SPC) which catalyzes the cleavage of N-terminal signal sequences from nascent proteins as they are translocated into the lumen of the endoplasmic reticulum. Dispensable for SPC enzymatic activity.</text>
</comment>
<evidence type="ECO:0000256" key="1">
    <source>
        <dbReference type="ARBA" id="ARBA00004477"/>
    </source>
</evidence>
<evidence type="ECO:0000256" key="8">
    <source>
        <dbReference type="ARBA" id="ARBA00045204"/>
    </source>
</evidence>
<keyword evidence="11" id="KW-1185">Reference proteome</keyword>
<evidence type="ECO:0000256" key="9">
    <source>
        <dbReference type="SAM" id="Phobius"/>
    </source>
</evidence>
<feature type="transmembrane region" description="Helical" evidence="9">
    <location>
        <begin position="52"/>
        <end position="75"/>
    </location>
</feature>
<name>A0ABR3ZZV4_9LECA</name>
<evidence type="ECO:0000313" key="10">
    <source>
        <dbReference type="EMBL" id="KAL2039140.1"/>
    </source>
</evidence>
<keyword evidence="4 9" id="KW-0812">Transmembrane</keyword>